<dbReference type="AlphaFoldDB" id="H0QWG6"/>
<sequence>MNTGRSPRHFAAATLLGVAAVAATGCSVDALTGGAVSTSSYPPVAALPAPTPGSSTLPAGFPTDIPVVAGSYRLSHTDGATRLEVAEVTPSDLTKARQALDDAGYRHESVLGQDMYFNAAHTVTVSGTDIGYGYTLIYRVSPLPSIPGMPSLPNTTLPTFG</sequence>
<dbReference type="STRING" id="1077974.GOEFS_020_00310"/>
<gene>
    <name evidence="2" type="ORF">GOEFS_020_00310</name>
</gene>
<evidence type="ECO:0000313" key="2">
    <source>
        <dbReference type="EMBL" id="GAB17167.1"/>
    </source>
</evidence>
<dbReference type="PROSITE" id="PS51257">
    <property type="entry name" value="PROKAR_LIPOPROTEIN"/>
    <property type="match status" value="1"/>
</dbReference>
<evidence type="ECO:0000256" key="1">
    <source>
        <dbReference type="SAM" id="SignalP"/>
    </source>
</evidence>
<accession>H0QWG6</accession>
<organism evidence="2 3">
    <name type="scientific">Gordonia effusa NBRC 100432</name>
    <dbReference type="NCBI Taxonomy" id="1077974"/>
    <lineage>
        <taxon>Bacteria</taxon>
        <taxon>Bacillati</taxon>
        <taxon>Actinomycetota</taxon>
        <taxon>Actinomycetes</taxon>
        <taxon>Mycobacteriales</taxon>
        <taxon>Gordoniaceae</taxon>
        <taxon>Gordonia</taxon>
    </lineage>
</organism>
<dbReference type="OrthoDB" id="4377455at2"/>
<dbReference type="RefSeq" id="WP_007316505.1">
    <property type="nucleotide sequence ID" value="NZ_BAEH01000020.1"/>
</dbReference>
<proteinExistence type="predicted"/>
<dbReference type="EMBL" id="BAEH01000020">
    <property type="protein sequence ID" value="GAB17167.1"/>
    <property type="molecule type" value="Genomic_DNA"/>
</dbReference>
<feature type="signal peptide" evidence="1">
    <location>
        <begin position="1"/>
        <end position="30"/>
    </location>
</feature>
<feature type="chain" id="PRO_5039287845" description="Lipoprotein" evidence="1">
    <location>
        <begin position="31"/>
        <end position="161"/>
    </location>
</feature>
<keyword evidence="3" id="KW-1185">Reference proteome</keyword>
<evidence type="ECO:0000313" key="3">
    <source>
        <dbReference type="Proteomes" id="UP000035034"/>
    </source>
</evidence>
<evidence type="ECO:0008006" key="4">
    <source>
        <dbReference type="Google" id="ProtNLM"/>
    </source>
</evidence>
<comment type="caution">
    <text evidence="2">The sequence shown here is derived from an EMBL/GenBank/DDBJ whole genome shotgun (WGS) entry which is preliminary data.</text>
</comment>
<keyword evidence="1" id="KW-0732">Signal</keyword>
<dbReference type="Proteomes" id="UP000035034">
    <property type="component" value="Unassembled WGS sequence"/>
</dbReference>
<name>H0QWG6_9ACTN</name>
<protein>
    <recommendedName>
        <fullName evidence="4">Lipoprotein</fullName>
    </recommendedName>
</protein>
<dbReference type="eggNOG" id="ENOG5031W9W">
    <property type="taxonomic scope" value="Bacteria"/>
</dbReference>
<reference evidence="2 3" key="1">
    <citation type="submission" date="2011-12" db="EMBL/GenBank/DDBJ databases">
        <title>Whole genome shotgun sequence of Gordonia effusa NBRC 100432.</title>
        <authorList>
            <person name="Yoshida I."/>
            <person name="Takarada H."/>
            <person name="Hosoyama A."/>
            <person name="Tsuchikane K."/>
            <person name="Katsumata H."/>
            <person name="Yamazaki S."/>
            <person name="Fujita N."/>
        </authorList>
    </citation>
    <scope>NUCLEOTIDE SEQUENCE [LARGE SCALE GENOMIC DNA]</scope>
    <source>
        <strain evidence="2 3">NBRC 100432</strain>
    </source>
</reference>